<evidence type="ECO:0000313" key="1">
    <source>
        <dbReference type="EMBL" id="MBU2713920.1"/>
    </source>
</evidence>
<proteinExistence type="predicted"/>
<sequence length="134" mass="14988">MEMASVEIKLFWSEPFGNLTPVCETDVLSEDGIDLLGCLLMDDGGLTEEHTFNWINEGLKRVDAVISGSSKSQDWDREAWGASISSNSVEVYSLLEESCSATLNISSFKAALKEWQNFIMSEKRPKEVKYVVVQ</sequence>
<evidence type="ECO:0000313" key="2">
    <source>
        <dbReference type="Proteomes" id="UP000690515"/>
    </source>
</evidence>
<dbReference type="EMBL" id="JAGSOY010000120">
    <property type="protein sequence ID" value="MBU2713920.1"/>
    <property type="molecule type" value="Genomic_DNA"/>
</dbReference>
<accession>A0ABS5ZIZ0</accession>
<keyword evidence="2" id="KW-1185">Reference proteome</keyword>
<protein>
    <recommendedName>
        <fullName evidence="3">DUF4902 domain-containing protein</fullName>
    </recommendedName>
</protein>
<dbReference type="Proteomes" id="UP000690515">
    <property type="component" value="Unassembled WGS sequence"/>
</dbReference>
<gene>
    <name evidence="1" type="ORF">KCG35_22965</name>
</gene>
<name>A0ABS5ZIZ0_9GAMM</name>
<evidence type="ECO:0008006" key="3">
    <source>
        <dbReference type="Google" id="ProtNLM"/>
    </source>
</evidence>
<comment type="caution">
    <text evidence="1">The sequence shown here is derived from an EMBL/GenBank/DDBJ whole genome shotgun (WGS) entry which is preliminary data.</text>
</comment>
<organism evidence="1 2">
    <name type="scientific">Zooshikella harenae</name>
    <dbReference type="NCBI Taxonomy" id="2827238"/>
    <lineage>
        <taxon>Bacteria</taxon>
        <taxon>Pseudomonadati</taxon>
        <taxon>Pseudomonadota</taxon>
        <taxon>Gammaproteobacteria</taxon>
        <taxon>Oceanospirillales</taxon>
        <taxon>Zooshikellaceae</taxon>
        <taxon>Zooshikella</taxon>
    </lineage>
</organism>
<reference evidence="1 2" key="1">
    <citation type="submission" date="2021-04" db="EMBL/GenBank/DDBJ databases">
        <authorList>
            <person name="Pira H."/>
            <person name="Risdian C."/>
            <person name="Wink J."/>
        </authorList>
    </citation>
    <scope>NUCLEOTIDE SEQUENCE [LARGE SCALE GENOMIC DNA]</scope>
    <source>
        <strain evidence="1 2">WH53</strain>
    </source>
</reference>
<dbReference type="RefSeq" id="WP_215822196.1">
    <property type="nucleotide sequence ID" value="NZ_JAGSOY010000120.1"/>
</dbReference>